<protein>
    <submittedName>
        <fullName evidence="2">Uncharacterized protein</fullName>
    </submittedName>
</protein>
<dbReference type="AlphaFoldDB" id="A0A9W8ZSU3"/>
<gene>
    <name evidence="2" type="ORF">C8J55DRAFT_493292</name>
</gene>
<sequence>MVKRWNLQLWERSRTGVGVSTVYRTRGFSYMEAETGIMVEVARDEEELDNEIRPVGGGAWMVSIVISVVAEPFFRLGVQNVAGGVLTPDGMTEGTVDMKDYRPMTTTKDNTPTVFPNTATVSRQLSTTPRHTVGGGTVLRLIASNQSKSVVLEGLIYLTYSNEYTAYSVDQIKRWSKMIQVHVHRATNSPENPSQHTFNHERGGRWDKHPSFSIDAAETAMGITEGMWYDKATRCLPITCREWGEERIGGLMIALSDLKIERLMSAADLFRLETCDNKSSSALDDEPLLRIVLRLVLPYWYEEGKATLTALNSLSNLAREACSSGVSGNLVDVVDEASFASSQETLAYKFHHCTYTGTEVVIMEARIAGSTALALLIKYGSTSIDAVQ</sequence>
<feature type="compositionally biased region" description="Polar residues" evidence="1">
    <location>
        <begin position="187"/>
        <end position="197"/>
    </location>
</feature>
<name>A0A9W8ZSU3_9AGAR</name>
<evidence type="ECO:0000313" key="2">
    <source>
        <dbReference type="EMBL" id="KAJ4465803.1"/>
    </source>
</evidence>
<dbReference type="Proteomes" id="UP001150238">
    <property type="component" value="Unassembled WGS sequence"/>
</dbReference>
<dbReference type="EMBL" id="JANVFS010000048">
    <property type="protein sequence ID" value="KAJ4465803.1"/>
    <property type="molecule type" value="Genomic_DNA"/>
</dbReference>
<comment type="caution">
    <text evidence="2">The sequence shown here is derived from an EMBL/GenBank/DDBJ whole genome shotgun (WGS) entry which is preliminary data.</text>
</comment>
<reference evidence="2" key="1">
    <citation type="submission" date="2022-08" db="EMBL/GenBank/DDBJ databases">
        <authorList>
            <consortium name="DOE Joint Genome Institute"/>
            <person name="Min B."/>
            <person name="Riley R."/>
            <person name="Sierra-Patev S."/>
            <person name="Naranjo-Ortiz M."/>
            <person name="Looney B."/>
            <person name="Konkel Z."/>
            <person name="Slot J.C."/>
            <person name="Sakamoto Y."/>
            <person name="Steenwyk J.L."/>
            <person name="Rokas A."/>
            <person name="Carro J."/>
            <person name="Camarero S."/>
            <person name="Ferreira P."/>
            <person name="Molpeceres G."/>
            <person name="Ruiz-Duenas F.J."/>
            <person name="Serrano A."/>
            <person name="Henrissat B."/>
            <person name="Drula E."/>
            <person name="Hughes K.W."/>
            <person name="Mata J.L."/>
            <person name="Ishikawa N.K."/>
            <person name="Vargas-Isla R."/>
            <person name="Ushijima S."/>
            <person name="Smith C.A."/>
            <person name="Ahrendt S."/>
            <person name="Andreopoulos W."/>
            <person name="He G."/>
            <person name="Labutti K."/>
            <person name="Lipzen A."/>
            <person name="Ng V."/>
            <person name="Sandor L."/>
            <person name="Barry K."/>
            <person name="Martinez A.T."/>
            <person name="Xiao Y."/>
            <person name="Gibbons J.G."/>
            <person name="Terashima K."/>
            <person name="Hibbett D.S."/>
            <person name="Grigoriev I.V."/>
        </authorList>
    </citation>
    <scope>NUCLEOTIDE SEQUENCE</scope>
    <source>
        <strain evidence="2">Sp2 HRB7682 ss15</strain>
    </source>
</reference>
<feature type="compositionally biased region" description="Basic and acidic residues" evidence="1">
    <location>
        <begin position="198"/>
        <end position="207"/>
    </location>
</feature>
<proteinExistence type="predicted"/>
<accession>A0A9W8ZSU3</accession>
<reference evidence="2" key="2">
    <citation type="journal article" date="2023" name="Proc. Natl. Acad. Sci. U.S.A.">
        <title>A global phylogenomic analysis of the shiitake genus Lentinula.</title>
        <authorList>
            <person name="Sierra-Patev S."/>
            <person name="Min B."/>
            <person name="Naranjo-Ortiz M."/>
            <person name="Looney B."/>
            <person name="Konkel Z."/>
            <person name="Slot J.C."/>
            <person name="Sakamoto Y."/>
            <person name="Steenwyk J.L."/>
            <person name="Rokas A."/>
            <person name="Carro J."/>
            <person name="Camarero S."/>
            <person name="Ferreira P."/>
            <person name="Molpeceres G."/>
            <person name="Ruiz-Duenas F.J."/>
            <person name="Serrano A."/>
            <person name="Henrissat B."/>
            <person name="Drula E."/>
            <person name="Hughes K.W."/>
            <person name="Mata J.L."/>
            <person name="Ishikawa N.K."/>
            <person name="Vargas-Isla R."/>
            <person name="Ushijima S."/>
            <person name="Smith C.A."/>
            <person name="Donoghue J."/>
            <person name="Ahrendt S."/>
            <person name="Andreopoulos W."/>
            <person name="He G."/>
            <person name="LaButti K."/>
            <person name="Lipzen A."/>
            <person name="Ng V."/>
            <person name="Riley R."/>
            <person name="Sandor L."/>
            <person name="Barry K."/>
            <person name="Martinez A.T."/>
            <person name="Xiao Y."/>
            <person name="Gibbons J.G."/>
            <person name="Terashima K."/>
            <person name="Grigoriev I.V."/>
            <person name="Hibbett D."/>
        </authorList>
    </citation>
    <scope>NUCLEOTIDE SEQUENCE</scope>
    <source>
        <strain evidence="2">Sp2 HRB7682 ss15</strain>
    </source>
</reference>
<evidence type="ECO:0000313" key="3">
    <source>
        <dbReference type="Proteomes" id="UP001150238"/>
    </source>
</evidence>
<evidence type="ECO:0000256" key="1">
    <source>
        <dbReference type="SAM" id="MobiDB-lite"/>
    </source>
</evidence>
<organism evidence="2 3">
    <name type="scientific">Lentinula lateritia</name>
    <dbReference type="NCBI Taxonomy" id="40482"/>
    <lineage>
        <taxon>Eukaryota</taxon>
        <taxon>Fungi</taxon>
        <taxon>Dikarya</taxon>
        <taxon>Basidiomycota</taxon>
        <taxon>Agaricomycotina</taxon>
        <taxon>Agaricomycetes</taxon>
        <taxon>Agaricomycetidae</taxon>
        <taxon>Agaricales</taxon>
        <taxon>Marasmiineae</taxon>
        <taxon>Omphalotaceae</taxon>
        <taxon>Lentinula</taxon>
    </lineage>
</organism>
<feature type="region of interest" description="Disordered" evidence="1">
    <location>
        <begin position="187"/>
        <end position="207"/>
    </location>
</feature>